<evidence type="ECO:0000256" key="4">
    <source>
        <dbReference type="ARBA" id="ARBA00023242"/>
    </source>
</evidence>
<evidence type="ECO:0000256" key="3">
    <source>
        <dbReference type="ARBA" id="ARBA00022552"/>
    </source>
</evidence>
<feature type="region of interest" description="Disordered" evidence="8">
    <location>
        <begin position="535"/>
        <end position="614"/>
    </location>
</feature>
<feature type="compositionally biased region" description="Basic and acidic residues" evidence="8">
    <location>
        <begin position="558"/>
        <end position="568"/>
    </location>
</feature>
<comment type="subcellular location">
    <subcellularLocation>
        <location evidence="1 7">Nucleus</location>
        <location evidence="1 7">Nucleolus</location>
    </subcellularLocation>
</comment>
<reference evidence="9" key="1">
    <citation type="submission" date="2022-03" db="EMBL/GenBank/DDBJ databases">
        <authorList>
            <person name="Legras J.-L."/>
            <person name="Devillers H."/>
            <person name="Grondin C."/>
        </authorList>
    </citation>
    <scope>NUCLEOTIDE SEQUENCE</scope>
    <source>
        <strain evidence="9">CLIB 1423</strain>
    </source>
</reference>
<organism evidence="9 10">
    <name type="scientific">[Candida] railenensis</name>
    <dbReference type="NCBI Taxonomy" id="45579"/>
    <lineage>
        <taxon>Eukaryota</taxon>
        <taxon>Fungi</taxon>
        <taxon>Dikarya</taxon>
        <taxon>Ascomycota</taxon>
        <taxon>Saccharomycotina</taxon>
        <taxon>Pichiomycetes</taxon>
        <taxon>Debaryomycetaceae</taxon>
        <taxon>Kurtzmaniella</taxon>
    </lineage>
</organism>
<feature type="compositionally biased region" description="Polar residues" evidence="8">
    <location>
        <begin position="502"/>
        <end position="513"/>
    </location>
</feature>
<dbReference type="Proteomes" id="UP000837801">
    <property type="component" value="Unassembled WGS sequence"/>
</dbReference>
<evidence type="ECO:0000313" key="9">
    <source>
        <dbReference type="EMBL" id="CAH2355473.1"/>
    </source>
</evidence>
<dbReference type="OrthoDB" id="445326at2759"/>
<keyword evidence="10" id="KW-1185">Reference proteome</keyword>
<feature type="region of interest" description="Disordered" evidence="8">
    <location>
        <begin position="502"/>
        <end position="523"/>
    </location>
</feature>
<comment type="function">
    <text evidence="7">Involved in nucleolar processing of pre-18S ribosomal RNA.</text>
</comment>
<feature type="region of interest" description="Disordered" evidence="8">
    <location>
        <begin position="631"/>
        <end position="655"/>
    </location>
</feature>
<dbReference type="InterPro" id="IPR012173">
    <property type="entry name" value="Mpp10"/>
</dbReference>
<feature type="compositionally biased region" description="Basic and acidic residues" evidence="8">
    <location>
        <begin position="345"/>
        <end position="357"/>
    </location>
</feature>
<feature type="compositionally biased region" description="Basic and acidic residues" evidence="8">
    <location>
        <begin position="364"/>
        <end position="375"/>
    </location>
</feature>
<dbReference type="GO" id="GO:0005732">
    <property type="term" value="C:sno(s)RNA-containing ribonucleoprotein complex"/>
    <property type="evidence" value="ECO:0007669"/>
    <property type="project" value="UniProtKB-UniRule"/>
</dbReference>
<keyword evidence="3 7" id="KW-0698">rRNA processing</keyword>
<evidence type="ECO:0000256" key="1">
    <source>
        <dbReference type="ARBA" id="ARBA00004604"/>
    </source>
</evidence>
<feature type="compositionally biased region" description="Basic and acidic residues" evidence="8">
    <location>
        <begin position="535"/>
        <end position="550"/>
    </location>
</feature>
<feature type="region of interest" description="Disordered" evidence="8">
    <location>
        <begin position="209"/>
        <end position="328"/>
    </location>
</feature>
<comment type="similarity">
    <text evidence="6 7">Belongs to the MPP10 family.</text>
</comment>
<protein>
    <recommendedName>
        <fullName evidence="7">U3 small nucleolar ribonucleoprotein protein MPP10</fullName>
    </recommendedName>
</protein>
<evidence type="ECO:0000256" key="8">
    <source>
        <dbReference type="SAM" id="MobiDB-lite"/>
    </source>
</evidence>
<dbReference type="EMBL" id="CAKXYY010000027">
    <property type="protein sequence ID" value="CAH2355473.1"/>
    <property type="molecule type" value="Genomic_DNA"/>
</dbReference>
<dbReference type="PANTHER" id="PTHR17039:SF0">
    <property type="entry name" value="U3 SMALL NUCLEOLAR RIBONUCLEOPROTEIN PROTEIN MPP10"/>
    <property type="match status" value="1"/>
</dbReference>
<keyword evidence="4 7" id="KW-0539">Nucleus</keyword>
<dbReference type="GO" id="GO:0006364">
    <property type="term" value="P:rRNA processing"/>
    <property type="evidence" value="ECO:0007669"/>
    <property type="project" value="UniProtKB-KW"/>
</dbReference>
<proteinExistence type="inferred from homology"/>
<feature type="compositionally biased region" description="Low complexity" evidence="8">
    <location>
        <begin position="307"/>
        <end position="319"/>
    </location>
</feature>
<evidence type="ECO:0000256" key="2">
    <source>
        <dbReference type="ARBA" id="ARBA00022517"/>
    </source>
</evidence>
<evidence type="ECO:0000256" key="5">
    <source>
        <dbReference type="ARBA" id="ARBA00023274"/>
    </source>
</evidence>
<dbReference type="AlphaFoldDB" id="A0A9P0W1B7"/>
<evidence type="ECO:0000256" key="7">
    <source>
        <dbReference type="PIRNR" id="PIRNR017300"/>
    </source>
</evidence>
<feature type="compositionally biased region" description="Acidic residues" evidence="8">
    <location>
        <begin position="93"/>
        <end position="172"/>
    </location>
</feature>
<dbReference type="PIRSF" id="PIRSF017300">
    <property type="entry name" value="snoRNP_Mpp10"/>
    <property type="match status" value="1"/>
</dbReference>
<feature type="compositionally biased region" description="Basic and acidic residues" evidence="8">
    <location>
        <begin position="173"/>
        <end position="192"/>
    </location>
</feature>
<comment type="caution">
    <text evidence="9">The sequence shown here is derived from an EMBL/GenBank/DDBJ whole genome shotgun (WGS) entry which is preliminary data.</text>
</comment>
<gene>
    <name evidence="9" type="ORF">CLIB1423_27S00342</name>
</gene>
<feature type="compositionally biased region" description="Basic and acidic residues" evidence="8">
    <location>
        <begin position="631"/>
        <end position="647"/>
    </location>
</feature>
<feature type="region of interest" description="Disordered" evidence="8">
    <location>
        <begin position="345"/>
        <end position="375"/>
    </location>
</feature>
<dbReference type="GO" id="GO:0034457">
    <property type="term" value="C:Mpp10 complex"/>
    <property type="evidence" value="ECO:0007669"/>
    <property type="project" value="UniProtKB-UniRule"/>
</dbReference>
<feature type="compositionally biased region" description="Acidic residues" evidence="8">
    <location>
        <begin position="214"/>
        <end position="244"/>
    </location>
</feature>
<feature type="compositionally biased region" description="Basic residues" evidence="8">
    <location>
        <begin position="569"/>
        <end position="579"/>
    </location>
</feature>
<feature type="compositionally biased region" description="Basic and acidic residues" evidence="8">
    <location>
        <begin position="580"/>
        <end position="605"/>
    </location>
</feature>
<feature type="region of interest" description="Disordered" evidence="8">
    <location>
        <begin position="86"/>
        <end position="197"/>
    </location>
</feature>
<sequence length="655" mass="74287">MSKIVELLTQHPEVVFKLSEDEDTSNQFNQLVKSLLDPITKDHSVLDEIYVEGLDASQVYGQSKMVLEGVGESLLFEKIPELKEKYGFKAESDQDEDEDEDDEDEEDEEESEDAVNEDVLENEDYEEESEVDGQENEFESEDQEENEANISDGSEDFQSAEENYESAAEDSDEATKVASDDDKGSFEPEKDVFGLNDGFFDIDEFNRQSLALENGDDEDDNDDEEEIDFFADLSENDEDDEEENMAYFDDFYEKPGKPQSSSGPKKNAQHKTEEDEEDFEFDDNEYDKAMGSAMLDLFDDEDDIPKSKNNSSNPENLSSFEKQQRQIQDEIAGLEAELVAEKKWNMKGEVSAKDRPQDSLLDDTESHNLEFERTAKPVPVITQDVTESLEDMIRRRIKEENFDDLPKRLLANVASFHNRQKYELSETKSSKSLADIYEDEYKGTGDSQAASCEISEELQKQHDEISELFSSVTHKLDSLCSAHFIPKPNQFKQVEIKVTDSGASASASINMEDSQPLHVEGDTALAPQEVYKIGDDKPAAAGREGKKEVQLKSGLSYSKDELSRDDKQRLRRASKRKRSKEFNQRKEIREQREKQNPSKTEDVHGNRKRARVGEVISTLSKAKNVTVIGKKGDLTDVKGHLKKKEGPKGSSGFKL</sequence>
<name>A0A9P0W1B7_9ASCO</name>
<feature type="compositionally biased region" description="Acidic residues" evidence="8">
    <location>
        <begin position="274"/>
        <end position="285"/>
    </location>
</feature>
<dbReference type="Pfam" id="PF04006">
    <property type="entry name" value="Mpp10"/>
    <property type="match status" value="1"/>
</dbReference>
<accession>A0A9P0W1B7</accession>
<keyword evidence="2 7" id="KW-0690">Ribosome biogenesis</keyword>
<keyword evidence="5 7" id="KW-0687">Ribonucleoprotein</keyword>
<evidence type="ECO:0000313" key="10">
    <source>
        <dbReference type="Proteomes" id="UP000837801"/>
    </source>
</evidence>
<evidence type="ECO:0000256" key="6">
    <source>
        <dbReference type="ARBA" id="ARBA00029455"/>
    </source>
</evidence>
<dbReference type="GO" id="GO:0032040">
    <property type="term" value="C:small-subunit processome"/>
    <property type="evidence" value="ECO:0007669"/>
    <property type="project" value="TreeGrafter"/>
</dbReference>
<dbReference type="PANTHER" id="PTHR17039">
    <property type="entry name" value="U3 SMALL NUCLEOLAR RIBONUCLEOPROTEIN PROTEIN MPP10"/>
    <property type="match status" value="1"/>
</dbReference>